<gene>
    <name evidence="1" type="ORF">PLOB_00046699</name>
</gene>
<sequence>GRLLLNDNKTEFLVIGTRYQLNKLNPSVLHAGDHTNDNSVNGRMLSTFGARSVYAAASTLWNSLPASIREITSPSTFKKKLKTHLFNLAYNE</sequence>
<evidence type="ECO:0000313" key="1">
    <source>
        <dbReference type="EMBL" id="CAH3148595.1"/>
    </source>
</evidence>
<comment type="caution">
    <text evidence="1">The sequence shown here is derived from an EMBL/GenBank/DDBJ whole genome shotgun (WGS) entry which is preliminary data.</text>
</comment>
<proteinExistence type="predicted"/>
<evidence type="ECO:0000313" key="2">
    <source>
        <dbReference type="Proteomes" id="UP001159405"/>
    </source>
</evidence>
<dbReference type="Proteomes" id="UP001159405">
    <property type="component" value="Unassembled WGS sequence"/>
</dbReference>
<protein>
    <submittedName>
        <fullName evidence="1">Uncharacterized protein</fullName>
    </submittedName>
</protein>
<reference evidence="1 2" key="1">
    <citation type="submission" date="2022-05" db="EMBL/GenBank/DDBJ databases">
        <authorList>
            <consortium name="Genoscope - CEA"/>
            <person name="William W."/>
        </authorList>
    </citation>
    <scope>NUCLEOTIDE SEQUENCE [LARGE SCALE GENOMIC DNA]</scope>
</reference>
<keyword evidence="2" id="KW-1185">Reference proteome</keyword>
<name>A0ABN8PQU8_9CNID</name>
<accession>A0ABN8PQU8</accession>
<feature type="non-terminal residue" evidence="1">
    <location>
        <position position="1"/>
    </location>
</feature>
<dbReference type="EMBL" id="CALNXK010000084">
    <property type="protein sequence ID" value="CAH3148595.1"/>
    <property type="molecule type" value="Genomic_DNA"/>
</dbReference>
<organism evidence="1 2">
    <name type="scientific">Porites lobata</name>
    <dbReference type="NCBI Taxonomy" id="104759"/>
    <lineage>
        <taxon>Eukaryota</taxon>
        <taxon>Metazoa</taxon>
        <taxon>Cnidaria</taxon>
        <taxon>Anthozoa</taxon>
        <taxon>Hexacorallia</taxon>
        <taxon>Scleractinia</taxon>
        <taxon>Fungiina</taxon>
        <taxon>Poritidae</taxon>
        <taxon>Porites</taxon>
    </lineage>
</organism>